<keyword evidence="5 14" id="KW-0138">CF(0)</keyword>
<evidence type="ECO:0000256" key="8">
    <source>
        <dbReference type="ARBA" id="ARBA00022989"/>
    </source>
</evidence>
<evidence type="ECO:0000256" key="14">
    <source>
        <dbReference type="HAMAP-Rule" id="MF_01396"/>
    </source>
</evidence>
<evidence type="ECO:0000256" key="1">
    <source>
        <dbReference type="ARBA" id="ARBA00004141"/>
    </source>
</evidence>
<dbReference type="NCBIfam" id="TIGR01260">
    <property type="entry name" value="ATP_synt_c"/>
    <property type="match status" value="1"/>
</dbReference>
<dbReference type="InterPro" id="IPR020537">
    <property type="entry name" value="ATP_synth_F0_csu_DDCD_BS"/>
</dbReference>
<dbReference type="Pfam" id="PF00137">
    <property type="entry name" value="ATP-synt_C"/>
    <property type="match status" value="1"/>
</dbReference>
<dbReference type="InterPro" id="IPR038662">
    <property type="entry name" value="ATP_synth_F0_csu_sf"/>
</dbReference>
<protein>
    <recommendedName>
        <fullName evidence="14">ATP synthase subunit c</fullName>
    </recommendedName>
    <alternativeName>
        <fullName evidence="14">ATP synthase F(0) sector subunit c</fullName>
    </alternativeName>
    <alternativeName>
        <fullName evidence="14">F-type ATPase subunit c</fullName>
        <shortName evidence="14">F-ATPase subunit c</shortName>
    </alternativeName>
    <alternativeName>
        <fullName evidence="14">Lipid-binding protein</fullName>
    </alternativeName>
</protein>
<feature type="site" description="Reversibly protonated during proton transport" evidence="14">
    <location>
        <position position="69"/>
    </location>
</feature>
<comment type="subcellular location">
    <subcellularLocation>
        <location evidence="14">Cell membrane</location>
        <topology evidence="14">Multi-pass membrane protein</topology>
    </subcellularLocation>
    <subcellularLocation>
        <location evidence="1">Membrane</location>
        <topology evidence="1">Multi-pass membrane protein</topology>
    </subcellularLocation>
</comment>
<comment type="similarity">
    <text evidence="2 14">Belongs to the ATPase C chain family.</text>
</comment>
<dbReference type="GO" id="GO:0008289">
    <property type="term" value="F:lipid binding"/>
    <property type="evidence" value="ECO:0007669"/>
    <property type="project" value="UniProtKB-KW"/>
</dbReference>
<dbReference type="PATRIC" id="fig|400092.3.peg.1209"/>
<evidence type="ECO:0000256" key="11">
    <source>
        <dbReference type="ARBA" id="ARBA00023136"/>
    </source>
</evidence>
<dbReference type="Gene3D" id="1.20.20.10">
    <property type="entry name" value="F1F0 ATP synthase subunit C"/>
    <property type="match status" value="1"/>
</dbReference>
<dbReference type="SUPFAM" id="SSF81333">
    <property type="entry name" value="F1F0 ATP synthase subunit C"/>
    <property type="match status" value="1"/>
</dbReference>
<dbReference type="InterPro" id="IPR000454">
    <property type="entry name" value="ATP_synth_F0_csu"/>
</dbReference>
<keyword evidence="6 14" id="KW-0812">Transmembrane</keyword>
<keyword evidence="17" id="KW-1185">Reference proteome</keyword>
<evidence type="ECO:0000256" key="9">
    <source>
        <dbReference type="ARBA" id="ARBA00023065"/>
    </source>
</evidence>
<dbReference type="InterPro" id="IPR002379">
    <property type="entry name" value="ATPase_proteolipid_c-like_dom"/>
</dbReference>
<comment type="function">
    <text evidence="13 14">F(1)F(0) ATP synthase produces ATP from ADP in the presence of a proton or sodium gradient. F-type ATPases consist of two structural domains, F(1) containing the extramembraneous catalytic core and F(0) containing the membrane proton channel, linked together by a central stalk and a peripheral stalk. During catalysis, ATP synthesis in the catalytic domain of F(1) is coupled via a rotary mechanism of the central stalk subunits to proton translocation.</text>
</comment>
<dbReference type="AlphaFoldDB" id="A0A0E3ZCT8"/>
<keyword evidence="9 14" id="KW-0406">Ion transport</keyword>
<evidence type="ECO:0000313" key="17">
    <source>
        <dbReference type="Proteomes" id="UP000033109"/>
    </source>
</evidence>
<feature type="domain" description="V-ATPase proteolipid subunit C-like" evidence="15">
    <location>
        <begin position="19"/>
        <end position="82"/>
    </location>
</feature>
<evidence type="ECO:0000256" key="12">
    <source>
        <dbReference type="ARBA" id="ARBA00023310"/>
    </source>
</evidence>
<keyword evidence="11 14" id="KW-0472">Membrane</keyword>
<dbReference type="GO" id="GO:0005886">
    <property type="term" value="C:plasma membrane"/>
    <property type="evidence" value="ECO:0007669"/>
    <property type="project" value="UniProtKB-SubCell"/>
</dbReference>
<dbReference type="RefSeq" id="WP_025608468.1">
    <property type="nucleotide sequence ID" value="NZ_CBCSCY010000009.1"/>
</dbReference>
<dbReference type="HAMAP" id="MF_01396">
    <property type="entry name" value="ATP_synth_c_bact"/>
    <property type="match status" value="1"/>
</dbReference>
<keyword evidence="12 14" id="KW-0066">ATP synthesis</keyword>
<dbReference type="PRINTS" id="PR00124">
    <property type="entry name" value="ATPASEC"/>
</dbReference>
<comment type="function">
    <text evidence="14">Key component of the F(0) channel; it plays a direct role in translocation across the membrane. A homomeric c-ring of between 10-14 subunits forms the central stalk rotor element with the F(1) delta and epsilon subunits.</text>
</comment>
<feature type="transmembrane region" description="Helical" evidence="14">
    <location>
        <begin position="23"/>
        <end position="41"/>
    </location>
</feature>
<dbReference type="GO" id="GO:0045259">
    <property type="term" value="C:proton-transporting ATP synthase complex"/>
    <property type="evidence" value="ECO:0007669"/>
    <property type="project" value="UniProtKB-KW"/>
</dbReference>
<accession>A0A0E3ZCT8</accession>
<keyword evidence="7 14" id="KW-0375">Hydrogen ion transport</keyword>
<dbReference type="PANTHER" id="PTHR10031:SF0">
    <property type="entry name" value="ATPASE PROTEIN 9"/>
    <property type="match status" value="1"/>
</dbReference>
<feature type="transmembrane region" description="Helical" evidence="14">
    <location>
        <begin position="62"/>
        <end position="84"/>
    </location>
</feature>
<evidence type="ECO:0000256" key="4">
    <source>
        <dbReference type="ARBA" id="ARBA00022475"/>
    </source>
</evidence>
<dbReference type="KEGG" id="pko:PKOR_05445"/>
<evidence type="ECO:0000256" key="6">
    <source>
        <dbReference type="ARBA" id="ARBA00022692"/>
    </source>
</evidence>
<dbReference type="FunFam" id="1.20.20.10:FF:000004">
    <property type="entry name" value="ATP synthase subunit c"/>
    <property type="match status" value="1"/>
</dbReference>
<name>A0A0E3ZCT8_9BACT</name>
<keyword evidence="4 14" id="KW-1003">Cell membrane</keyword>
<evidence type="ECO:0000256" key="10">
    <source>
        <dbReference type="ARBA" id="ARBA00023121"/>
    </source>
</evidence>
<organism evidence="16 17">
    <name type="scientific">Pontibacter korlensis</name>
    <dbReference type="NCBI Taxonomy" id="400092"/>
    <lineage>
        <taxon>Bacteria</taxon>
        <taxon>Pseudomonadati</taxon>
        <taxon>Bacteroidota</taxon>
        <taxon>Cytophagia</taxon>
        <taxon>Cytophagales</taxon>
        <taxon>Hymenobacteraceae</taxon>
        <taxon>Pontibacter</taxon>
    </lineage>
</organism>
<evidence type="ECO:0000256" key="7">
    <source>
        <dbReference type="ARBA" id="ARBA00022781"/>
    </source>
</evidence>
<dbReference type="PANTHER" id="PTHR10031">
    <property type="entry name" value="ATP SYNTHASE LIPID-BINDING PROTEIN, MITOCHONDRIAL"/>
    <property type="match status" value="1"/>
</dbReference>
<gene>
    <name evidence="14" type="primary">atpE</name>
    <name evidence="16" type="ORF">PKOR_05445</name>
</gene>
<keyword evidence="3 14" id="KW-0813">Transport</keyword>
<dbReference type="GO" id="GO:0033177">
    <property type="term" value="C:proton-transporting two-sector ATPase complex, proton-transporting domain"/>
    <property type="evidence" value="ECO:0007669"/>
    <property type="project" value="InterPro"/>
</dbReference>
<dbReference type="EMBL" id="CP009621">
    <property type="protein sequence ID" value="AKD02670.1"/>
    <property type="molecule type" value="Genomic_DNA"/>
</dbReference>
<dbReference type="InterPro" id="IPR035921">
    <property type="entry name" value="F/V-ATP_Csub_sf"/>
</dbReference>
<evidence type="ECO:0000256" key="13">
    <source>
        <dbReference type="ARBA" id="ARBA00025198"/>
    </source>
</evidence>
<evidence type="ECO:0000256" key="3">
    <source>
        <dbReference type="ARBA" id="ARBA00022448"/>
    </source>
</evidence>
<dbReference type="PROSITE" id="PS00605">
    <property type="entry name" value="ATPASE_C"/>
    <property type="match status" value="1"/>
</dbReference>
<dbReference type="GO" id="GO:0046933">
    <property type="term" value="F:proton-transporting ATP synthase activity, rotational mechanism"/>
    <property type="evidence" value="ECO:0007669"/>
    <property type="project" value="UniProtKB-UniRule"/>
</dbReference>
<dbReference type="STRING" id="400092.PKOR_05445"/>
<proteinExistence type="inferred from homology"/>
<evidence type="ECO:0000256" key="5">
    <source>
        <dbReference type="ARBA" id="ARBA00022547"/>
    </source>
</evidence>
<evidence type="ECO:0000256" key="2">
    <source>
        <dbReference type="ARBA" id="ARBA00006704"/>
    </source>
</evidence>
<dbReference type="Proteomes" id="UP000033109">
    <property type="component" value="Chromosome"/>
</dbReference>
<reference evidence="16 17" key="1">
    <citation type="journal article" date="2015" name="Sci. Rep.">
        <title>Unraveling adaptation of Pontibacter korlensis to radiation and infertility in desert through complete genome and comparative transcriptomic analysis.</title>
        <authorList>
            <person name="Dai J."/>
            <person name="Dai W."/>
            <person name="Qiu C."/>
            <person name="Yang Z."/>
            <person name="Zhang Y."/>
            <person name="Zhou M."/>
            <person name="Zhang L."/>
            <person name="Fang C."/>
            <person name="Gao Q."/>
            <person name="Yang Q."/>
            <person name="Li X."/>
            <person name="Wang Z."/>
            <person name="Wang Z."/>
            <person name="Jia Z."/>
            <person name="Chen X."/>
        </authorList>
    </citation>
    <scope>NUCLEOTIDE SEQUENCE [LARGE SCALE GENOMIC DNA]</scope>
    <source>
        <strain evidence="16 17">X14-1T</strain>
    </source>
</reference>
<dbReference type="OrthoDB" id="5383454at2"/>
<evidence type="ECO:0000313" key="16">
    <source>
        <dbReference type="EMBL" id="AKD02670.1"/>
    </source>
</evidence>
<sequence length="85" mass="8145">MLLAILLQAVSEGAGLGIMGAGIGAGLVALGAGLGIGRIGGSAMESIARQPEAGGKIQTAMIISSALIEGVTLFGVVVCLLIAIA</sequence>
<keyword evidence="8 14" id="KW-1133">Transmembrane helix</keyword>
<evidence type="ECO:0000259" key="15">
    <source>
        <dbReference type="Pfam" id="PF00137"/>
    </source>
</evidence>
<dbReference type="InterPro" id="IPR005953">
    <property type="entry name" value="ATP_synth_csu_bac/chlpt"/>
</dbReference>
<dbReference type="HOGENOM" id="CLU_148047_5_1_10"/>
<dbReference type="CDD" id="cd18121">
    <property type="entry name" value="ATP-synt_Fo_c"/>
    <property type="match status" value="1"/>
</dbReference>
<keyword evidence="10 14" id="KW-0446">Lipid-binding</keyword>